<gene>
    <name evidence="1" type="ORF">H5410_060837</name>
</gene>
<keyword evidence="2" id="KW-1185">Reference proteome</keyword>
<dbReference type="InterPro" id="IPR055298">
    <property type="entry name" value="AtLOH3-like"/>
</dbReference>
<dbReference type="PANTHER" id="PTHR11697">
    <property type="entry name" value="GENERAL TRANSCRIPTION FACTOR 2-RELATED ZINC FINGER PROTEIN"/>
    <property type="match status" value="1"/>
</dbReference>
<sequence>MDDLRDSQKEEIQDALDMGELTTDRGLNQQLGLSKACDTRWGSHYKSFNNFILMFGSIVEVLESLALDARTITNELNKCLKRKEQDVANVMLLVEVAKKRLQVLRDDEWNSLIAKVSIFCTKHEIMIPNFEEPYVSSLRSRRRLAHYTVLHHYRVEVFCNIIDWQLQELNDRFNEVATDLLHGIACLNPINSFSSFDSKKIMRMVEIYPDDFDEFNMDTLENQIASYIVDVRDVDERFSDLNGLCDLSKRLVQTKKHSNYPLVFRL</sequence>
<dbReference type="OrthoDB" id="6778351at2759"/>
<comment type="caution">
    <text evidence="1">The sequence shown here is derived from an EMBL/GenBank/DDBJ whole genome shotgun (WGS) entry which is preliminary data.</text>
</comment>
<dbReference type="PANTHER" id="PTHR11697:SF230">
    <property type="entry name" value="ZINC FINGER, MYM DOMAIN CONTAINING 1"/>
    <property type="match status" value="1"/>
</dbReference>
<dbReference type="AlphaFoldDB" id="A0A9J5W6V0"/>
<reference evidence="1 2" key="1">
    <citation type="submission" date="2020-09" db="EMBL/GenBank/DDBJ databases">
        <title>De no assembly of potato wild relative species, Solanum commersonii.</title>
        <authorList>
            <person name="Cho K."/>
        </authorList>
    </citation>
    <scope>NUCLEOTIDE SEQUENCE [LARGE SCALE GENOMIC DNA]</scope>
    <source>
        <strain evidence="1">LZ3.2</strain>
        <tissue evidence="1">Leaf</tissue>
    </source>
</reference>
<evidence type="ECO:0000313" key="2">
    <source>
        <dbReference type="Proteomes" id="UP000824120"/>
    </source>
</evidence>
<evidence type="ECO:0000313" key="1">
    <source>
        <dbReference type="EMBL" id="KAG5571071.1"/>
    </source>
</evidence>
<dbReference type="Proteomes" id="UP000824120">
    <property type="component" value="Chromosome 12"/>
</dbReference>
<name>A0A9J5W6V0_SOLCO</name>
<protein>
    <submittedName>
        <fullName evidence="1">Uncharacterized protein</fullName>
    </submittedName>
</protein>
<organism evidence="1 2">
    <name type="scientific">Solanum commersonii</name>
    <name type="common">Commerson's wild potato</name>
    <name type="synonym">Commerson's nightshade</name>
    <dbReference type="NCBI Taxonomy" id="4109"/>
    <lineage>
        <taxon>Eukaryota</taxon>
        <taxon>Viridiplantae</taxon>
        <taxon>Streptophyta</taxon>
        <taxon>Embryophyta</taxon>
        <taxon>Tracheophyta</taxon>
        <taxon>Spermatophyta</taxon>
        <taxon>Magnoliopsida</taxon>
        <taxon>eudicotyledons</taxon>
        <taxon>Gunneridae</taxon>
        <taxon>Pentapetalae</taxon>
        <taxon>asterids</taxon>
        <taxon>lamiids</taxon>
        <taxon>Solanales</taxon>
        <taxon>Solanaceae</taxon>
        <taxon>Solanoideae</taxon>
        <taxon>Solaneae</taxon>
        <taxon>Solanum</taxon>
    </lineage>
</organism>
<accession>A0A9J5W6V0</accession>
<proteinExistence type="predicted"/>
<dbReference type="EMBL" id="JACXVP010000012">
    <property type="protein sequence ID" value="KAG5571071.1"/>
    <property type="molecule type" value="Genomic_DNA"/>
</dbReference>